<name>A0ABX3EFW8_9BACL</name>
<proteinExistence type="inferred from homology"/>
<comment type="caution">
    <text evidence="2">The sequence shown here is derived from an EMBL/GenBank/DDBJ whole genome shotgun (WGS) entry which is preliminary data.</text>
</comment>
<evidence type="ECO:0000313" key="2">
    <source>
        <dbReference type="EMBL" id="OKP80708.1"/>
    </source>
</evidence>
<dbReference type="NCBIfam" id="NF005264">
    <property type="entry name" value="PRK06769.1"/>
    <property type="match status" value="1"/>
</dbReference>
<accession>A0ABX3EFW8</accession>
<keyword evidence="1" id="KW-0119">Carbohydrate metabolism</keyword>
<dbReference type="SUPFAM" id="SSF56784">
    <property type="entry name" value="HAD-like"/>
    <property type="match status" value="1"/>
</dbReference>
<dbReference type="InterPro" id="IPR036412">
    <property type="entry name" value="HAD-like_sf"/>
</dbReference>
<comment type="subcellular location">
    <subcellularLocation>
        <location evidence="1">Cytoplasm</location>
    </subcellularLocation>
</comment>
<sequence length="176" mass="19776">MKSSIQAVFIDRDGTMGGTGHFIHPKHFTLFPYTLGSVQKLKLHDIMVFAFTNQYHISKGEATTEEFMEQFSSFGFDDAFICPHEATDNCLCRKPKPGLLLKAAEKYNLDLEKCAVIGDVGDTDMLAAYAVNALKILVRTGWGNEALGRYRDNWIETSPDYIADNLQDAVNWLICK</sequence>
<evidence type="ECO:0000256" key="1">
    <source>
        <dbReference type="PIRNR" id="PIRNR004682"/>
    </source>
</evidence>
<keyword evidence="1" id="KW-0963">Cytoplasm</keyword>
<dbReference type="PIRSF" id="PIRSF004682">
    <property type="entry name" value="GmhB"/>
    <property type="match status" value="1"/>
</dbReference>
<dbReference type="Pfam" id="PF13242">
    <property type="entry name" value="Hydrolase_like"/>
    <property type="match status" value="1"/>
</dbReference>
<keyword evidence="1" id="KW-0378">Hydrolase</keyword>
<dbReference type="InterPro" id="IPR023214">
    <property type="entry name" value="HAD_sf"/>
</dbReference>
<dbReference type="EMBL" id="LVWI01000081">
    <property type="protein sequence ID" value="OKP80708.1"/>
    <property type="molecule type" value="Genomic_DNA"/>
</dbReference>
<comment type="similarity">
    <text evidence="1">Belongs to the gmhB family.</text>
</comment>
<organism evidence="2 3">
    <name type="scientific">Paenibacillus helianthi</name>
    <dbReference type="NCBI Taxonomy" id="1349432"/>
    <lineage>
        <taxon>Bacteria</taxon>
        <taxon>Bacillati</taxon>
        <taxon>Bacillota</taxon>
        <taxon>Bacilli</taxon>
        <taxon>Bacillales</taxon>
        <taxon>Paenibacillaceae</taxon>
        <taxon>Paenibacillus</taxon>
    </lineage>
</organism>
<dbReference type="PANTHER" id="PTHR42891">
    <property type="entry name" value="D-GLYCERO-BETA-D-MANNO-HEPTOSE-1,7-BISPHOSPHATE 7-PHOSPHATASE"/>
    <property type="match status" value="1"/>
</dbReference>
<protein>
    <recommendedName>
        <fullName evidence="1">D,D-heptose 1,7-bisphosphate phosphatase</fullName>
        <ecNumber evidence="1">3.1.3.-</ecNumber>
    </recommendedName>
</protein>
<evidence type="ECO:0000313" key="3">
    <source>
        <dbReference type="Proteomes" id="UP000186058"/>
    </source>
</evidence>
<dbReference type="InterPro" id="IPR004446">
    <property type="entry name" value="Heptose_bisP_phosphatase"/>
</dbReference>
<dbReference type="Proteomes" id="UP000186058">
    <property type="component" value="Unassembled WGS sequence"/>
</dbReference>
<dbReference type="Gene3D" id="3.40.50.1000">
    <property type="entry name" value="HAD superfamily/HAD-like"/>
    <property type="match status" value="1"/>
</dbReference>
<dbReference type="EC" id="3.1.3.-" evidence="1"/>
<dbReference type="RefSeq" id="WP_074109116.1">
    <property type="nucleotide sequence ID" value="NZ_LVWI01000081.1"/>
</dbReference>
<dbReference type="InterPro" id="IPR006549">
    <property type="entry name" value="HAD-SF_hydro_IIIA"/>
</dbReference>
<dbReference type="NCBIfam" id="TIGR01662">
    <property type="entry name" value="HAD-SF-IIIA"/>
    <property type="match status" value="1"/>
</dbReference>
<gene>
    <name evidence="2" type="ORF">A3844_26870</name>
</gene>
<dbReference type="PANTHER" id="PTHR42891:SF1">
    <property type="entry name" value="D-GLYCERO-BETA-D-MANNO-HEPTOSE-1,7-BISPHOSPHATE 7-PHOSPHATASE"/>
    <property type="match status" value="1"/>
</dbReference>
<reference evidence="2 3" key="1">
    <citation type="submission" date="2016-03" db="EMBL/GenBank/DDBJ databases">
        <authorList>
            <person name="Sant'Anna F.H."/>
            <person name="Ambrosini A."/>
            <person name="Souza R."/>
            <person name="Bach E."/>
            <person name="Fernandes G."/>
            <person name="Balsanelli E."/>
            <person name="Baura V.A."/>
            <person name="Souza E.M."/>
            <person name="Passaglia L."/>
        </authorList>
    </citation>
    <scope>NUCLEOTIDE SEQUENCE [LARGE SCALE GENOMIC DNA]</scope>
    <source>
        <strain evidence="2 3">P26E</strain>
    </source>
</reference>
<keyword evidence="3" id="KW-1185">Reference proteome</keyword>